<feature type="domain" description="ABC3 transporter permease C-terminal" evidence="7">
    <location>
        <begin position="666"/>
        <end position="774"/>
    </location>
</feature>
<comment type="subcellular location">
    <subcellularLocation>
        <location evidence="1">Cell membrane</location>
        <topology evidence="1">Multi-pass membrane protein</topology>
    </subcellularLocation>
</comment>
<dbReference type="Proteomes" id="UP000659124">
    <property type="component" value="Unassembled WGS sequence"/>
</dbReference>
<evidence type="ECO:0000256" key="3">
    <source>
        <dbReference type="ARBA" id="ARBA00022692"/>
    </source>
</evidence>
<keyword evidence="2" id="KW-1003">Cell membrane</keyword>
<feature type="transmembrane region" description="Helical" evidence="6">
    <location>
        <begin position="21"/>
        <end position="41"/>
    </location>
</feature>
<feature type="transmembrane region" description="Helical" evidence="6">
    <location>
        <begin position="371"/>
        <end position="397"/>
    </location>
</feature>
<dbReference type="PANTHER" id="PTHR30572">
    <property type="entry name" value="MEMBRANE COMPONENT OF TRANSPORTER-RELATED"/>
    <property type="match status" value="1"/>
</dbReference>
<dbReference type="InterPro" id="IPR003838">
    <property type="entry name" value="ABC3_permease_C"/>
</dbReference>
<keyword evidence="10" id="KW-1185">Reference proteome</keyword>
<dbReference type="InterPro" id="IPR050250">
    <property type="entry name" value="Macrolide_Exporter_MacB"/>
</dbReference>
<feature type="domain" description="MacB-like periplasmic core" evidence="8">
    <location>
        <begin position="20"/>
        <end position="238"/>
    </location>
</feature>
<dbReference type="EMBL" id="JACVFC010000001">
    <property type="protein sequence ID" value="MBC9929770.1"/>
    <property type="molecule type" value="Genomic_DNA"/>
</dbReference>
<evidence type="ECO:0000256" key="5">
    <source>
        <dbReference type="ARBA" id="ARBA00023136"/>
    </source>
</evidence>
<gene>
    <name evidence="9" type="ORF">ICL07_05240</name>
</gene>
<evidence type="ECO:0000256" key="6">
    <source>
        <dbReference type="SAM" id="Phobius"/>
    </source>
</evidence>
<proteinExistence type="predicted"/>
<organism evidence="9 10">
    <name type="scientific">Chitinophaga qingshengii</name>
    <dbReference type="NCBI Taxonomy" id="1569794"/>
    <lineage>
        <taxon>Bacteria</taxon>
        <taxon>Pseudomonadati</taxon>
        <taxon>Bacteroidota</taxon>
        <taxon>Chitinophagia</taxon>
        <taxon>Chitinophagales</taxon>
        <taxon>Chitinophagaceae</taxon>
        <taxon>Chitinophaga</taxon>
    </lineage>
</organism>
<dbReference type="InterPro" id="IPR025857">
    <property type="entry name" value="MacB_PCD"/>
</dbReference>
<evidence type="ECO:0000256" key="1">
    <source>
        <dbReference type="ARBA" id="ARBA00004651"/>
    </source>
</evidence>
<protein>
    <submittedName>
        <fullName evidence="9">ABC transporter permease</fullName>
    </submittedName>
</protein>
<evidence type="ECO:0000313" key="9">
    <source>
        <dbReference type="EMBL" id="MBC9929770.1"/>
    </source>
</evidence>
<keyword evidence="5 6" id="KW-0472">Membrane</keyword>
<evidence type="ECO:0000256" key="2">
    <source>
        <dbReference type="ARBA" id="ARBA00022475"/>
    </source>
</evidence>
<comment type="caution">
    <text evidence="9">The sequence shown here is derived from an EMBL/GenBank/DDBJ whole genome shotgun (WGS) entry which is preliminary data.</text>
</comment>
<evidence type="ECO:0000259" key="7">
    <source>
        <dbReference type="Pfam" id="PF02687"/>
    </source>
</evidence>
<evidence type="ECO:0000313" key="10">
    <source>
        <dbReference type="Proteomes" id="UP000659124"/>
    </source>
</evidence>
<feature type="transmembrane region" description="Helical" evidence="6">
    <location>
        <begin position="715"/>
        <end position="733"/>
    </location>
</feature>
<feature type="transmembrane region" description="Helical" evidence="6">
    <location>
        <begin position="418"/>
        <end position="439"/>
    </location>
</feature>
<feature type="transmembrane region" description="Helical" evidence="6">
    <location>
        <begin position="748"/>
        <end position="767"/>
    </location>
</feature>
<feature type="transmembrane region" description="Helical" evidence="6">
    <location>
        <begin position="281"/>
        <end position="302"/>
    </location>
</feature>
<feature type="transmembrane region" description="Helical" evidence="6">
    <location>
        <begin position="663"/>
        <end position="687"/>
    </location>
</feature>
<dbReference type="PANTHER" id="PTHR30572:SF18">
    <property type="entry name" value="ABC-TYPE MACROLIDE FAMILY EXPORT SYSTEM PERMEASE COMPONENT 2"/>
    <property type="match status" value="1"/>
</dbReference>
<feature type="domain" description="ABC3 transporter permease C-terminal" evidence="7">
    <location>
        <begin position="283"/>
        <end position="395"/>
    </location>
</feature>
<accession>A0ABR7TJC7</accession>
<keyword evidence="4 6" id="KW-1133">Transmembrane helix</keyword>
<sequence length="786" mass="87770">MFKNYFHIAFRNLTRNKGFSLINISGLAIGMATAILILLWVKDEAGFDRFHSKLDRLYQVWSNDSIQNKIRSMTMTPEIMAPTLKTDYPEIEEVSRVRWTRNLLGTPQQDKRLMAAGAVVDPGFLSMFSFPLVNGNAQTVLKDPNNIVITTQLAHKFFQQENPVGKIIELGNTPYTVSGVLQRLPDNTQFSFIEYLVSYERETLAGNIDKDWSNFSIPTFVLLRSHTDATALSNKLTHIIRQHTREASTTEFLYPVSQLRLYGHFENGVAVGGRITTVRTFFLVGIVVLLIACINFMNLSTARSGKRAKEVGVRKAIGAQKQALIFQFLIESISLAFIAGILAWGIVMMALPFFNQFTGKQLQLEYGNPFYWLSGIGFILLTGILAGSYPAFFMSGFKPISALKGSDKSVRTLVTPRRVLVVLQFTCAIILIICTFVVIQQIRLGEERKTGIDMNNLVHVFSNDEMDKHFHLIKQALISSGYATSVSKVSSPLSENWGYGLSLRWQGKPEDMKVQVNRYTTGGDLVKTAGMQLIQGRDIDVKKYPTDSTACLINETAVKVMGFKDPIGQEIFDDPDSWHVVGVVQDFVQESPYRPVNPIVIKGPKYEGGTILIRLNEQRPLVADIAGMEEVFKKYNPAFPLEYKFAADAYAGKFGNEQFTGKLAALFAILTIFISCLGLFGLAAFMAESRFKEIGIRKVLGASVSHIVLLLSKDFLQLVIIAVVIASPIAYWISHQWLQSFYYRINPGIWMFLAAGMLAVVIALLTISSQAIKAALTDPVKSIKLE</sequence>
<name>A0ABR7TJC7_9BACT</name>
<keyword evidence="3 6" id="KW-0812">Transmembrane</keyword>
<evidence type="ECO:0000256" key="4">
    <source>
        <dbReference type="ARBA" id="ARBA00022989"/>
    </source>
</evidence>
<feature type="transmembrane region" description="Helical" evidence="6">
    <location>
        <begin position="323"/>
        <end position="351"/>
    </location>
</feature>
<dbReference type="RefSeq" id="WP_188086867.1">
    <property type="nucleotide sequence ID" value="NZ_JACVFC010000001.1"/>
</dbReference>
<dbReference type="Pfam" id="PF02687">
    <property type="entry name" value="FtsX"/>
    <property type="match status" value="2"/>
</dbReference>
<dbReference type="Pfam" id="PF12704">
    <property type="entry name" value="MacB_PCD"/>
    <property type="match status" value="1"/>
</dbReference>
<reference evidence="9 10" key="1">
    <citation type="submission" date="2020-09" db="EMBL/GenBank/DDBJ databases">
        <title>Genome sequences of type strains of Chitinophaga qingshengii and Chitinophaga varians.</title>
        <authorList>
            <person name="Kittiwongwattana C."/>
        </authorList>
    </citation>
    <scope>NUCLEOTIDE SEQUENCE [LARGE SCALE GENOMIC DNA]</scope>
    <source>
        <strain evidence="9 10">JCM 30026</strain>
    </source>
</reference>
<evidence type="ECO:0000259" key="8">
    <source>
        <dbReference type="Pfam" id="PF12704"/>
    </source>
</evidence>